<comment type="caution">
    <text evidence="1">The sequence shown here is derived from an EMBL/GenBank/DDBJ whole genome shotgun (WGS) entry which is preliminary data.</text>
</comment>
<dbReference type="InterPro" id="IPR017853">
    <property type="entry name" value="GH"/>
</dbReference>
<name>A0A644VZC9_9ZZZZ</name>
<reference evidence="1" key="1">
    <citation type="submission" date="2019-08" db="EMBL/GenBank/DDBJ databases">
        <authorList>
            <person name="Kucharzyk K."/>
            <person name="Murdoch R.W."/>
            <person name="Higgins S."/>
            <person name="Loffler F."/>
        </authorList>
    </citation>
    <scope>NUCLEOTIDE SEQUENCE</scope>
</reference>
<organism evidence="1">
    <name type="scientific">bioreactor metagenome</name>
    <dbReference type="NCBI Taxonomy" id="1076179"/>
    <lineage>
        <taxon>unclassified sequences</taxon>
        <taxon>metagenomes</taxon>
        <taxon>ecological metagenomes</taxon>
    </lineage>
</organism>
<dbReference type="SUPFAM" id="SSF51445">
    <property type="entry name" value="(Trans)glycosidases"/>
    <property type="match status" value="1"/>
</dbReference>
<sequence>MKKFDFLVQSFLLTVTLVLLSVMSYASDDFCAWELKTGHNGITGTPLTFTEKSMTLELWLNMAEGKNETEKMTILGTMDSNNRGVLLSLRKNAENNNALEIRFFAVNPQKANILFFIPVSEFTGKWGHLAFVVSEAENKAYAYVNGNLYSATTATGGWIGNSNIALAIGSWYSDPKLYGKIADVRVWKTARTADEIKTNFRKHIEENNPDLVVNYQFTSYQREISNVAGSFNYAVCNPELNWNLYHGHEILAQKPTDISINQYTVTWSGKNTLAADNEITGNYIVTIEPETGKNLRNPLTGWVLYGSPGSASDFWTKLDNISVPGVSNPVQIADYANTLYIRTSWTALNPSEGVYGWNTNTGLKWMIDNARQRGMRLAFRVVVDSRDKSEDFTPRYVKDAGAEGFTSGSNNQRWSPYPDDPVFQAKYAKFVEAFAQKFNDPDAVDFIDGFGLGLWGEAHNMRYKNYSNRESVLKWVVDLYAKHFTKIPLAINYHRLIGTEKSWGSPDSESERLLEYAFSKGYVLRQDAFGMTDYYQQWEKNIAAKWVFKRPVIMEGGWVTNSHSWWNDPRGYVTVADVRQGEFDDSKEARVNTMDFRINEVNTWFESSFNLVKEFIAEGGYRLYPDRLSLPKEVNSGSMITIAHRWNNLGWGYCPANIPVWNQKYKVAFGLMDGNGNVVTSMVDNQTDLSKWLKGTPSSYVFTTSISGVPAGLYKWVVAIVDVTKNNVPGIQISAKENITATGWLQLFDVKIK</sequence>
<evidence type="ECO:0000313" key="1">
    <source>
        <dbReference type="EMBL" id="MPL96799.1"/>
    </source>
</evidence>
<dbReference type="Gene3D" id="3.20.20.80">
    <property type="entry name" value="Glycosidases"/>
    <property type="match status" value="1"/>
</dbReference>
<protein>
    <recommendedName>
        <fullName evidence="2">DUF4832 domain-containing protein</fullName>
    </recommendedName>
</protein>
<dbReference type="SUPFAM" id="SSF49899">
    <property type="entry name" value="Concanavalin A-like lectins/glucanases"/>
    <property type="match status" value="1"/>
</dbReference>
<dbReference type="AlphaFoldDB" id="A0A644VZC9"/>
<evidence type="ECO:0008006" key="2">
    <source>
        <dbReference type="Google" id="ProtNLM"/>
    </source>
</evidence>
<dbReference type="Gene3D" id="2.60.120.200">
    <property type="match status" value="1"/>
</dbReference>
<dbReference type="InterPro" id="IPR013320">
    <property type="entry name" value="ConA-like_dom_sf"/>
</dbReference>
<proteinExistence type="predicted"/>
<dbReference type="Pfam" id="PF13385">
    <property type="entry name" value="Laminin_G_3"/>
    <property type="match status" value="1"/>
</dbReference>
<accession>A0A644VZC9</accession>
<gene>
    <name evidence="1" type="ORF">SDC9_42982</name>
</gene>
<dbReference type="EMBL" id="VSSQ01000526">
    <property type="protein sequence ID" value="MPL96799.1"/>
    <property type="molecule type" value="Genomic_DNA"/>
</dbReference>